<feature type="compositionally biased region" description="Basic and acidic residues" evidence="2">
    <location>
        <begin position="188"/>
        <end position="202"/>
    </location>
</feature>
<dbReference type="InterPro" id="IPR036875">
    <property type="entry name" value="Znf_CCHC_sf"/>
</dbReference>
<keyword evidence="1" id="KW-0862">Zinc</keyword>
<dbReference type="PROSITE" id="PS50158">
    <property type="entry name" value="ZF_CCHC"/>
    <property type="match status" value="1"/>
</dbReference>
<dbReference type="Proteomes" id="UP001235939">
    <property type="component" value="Chromosome 02"/>
</dbReference>
<protein>
    <recommendedName>
        <fullName evidence="3">CCHC-type domain-containing protein</fullName>
    </recommendedName>
</protein>
<reference evidence="4 5" key="1">
    <citation type="submission" date="2022-01" db="EMBL/GenBank/DDBJ databases">
        <title>A chromosomal length assembly of Cordylochernes scorpioides.</title>
        <authorList>
            <person name="Zeh D."/>
            <person name="Zeh J."/>
        </authorList>
    </citation>
    <scope>NUCLEOTIDE SEQUENCE [LARGE SCALE GENOMIC DNA]</scope>
    <source>
        <strain evidence="4">IN4F17</strain>
        <tissue evidence="4">Whole Body</tissue>
    </source>
</reference>
<dbReference type="Gene3D" id="4.10.60.10">
    <property type="entry name" value="Zinc finger, CCHC-type"/>
    <property type="match status" value="1"/>
</dbReference>
<feature type="region of interest" description="Disordered" evidence="2">
    <location>
        <begin position="188"/>
        <end position="219"/>
    </location>
</feature>
<dbReference type="Pfam" id="PF22936">
    <property type="entry name" value="Pol_BBD"/>
    <property type="match status" value="1"/>
</dbReference>
<evidence type="ECO:0000313" key="4">
    <source>
        <dbReference type="EMBL" id="UYV63850.1"/>
    </source>
</evidence>
<dbReference type="PANTHER" id="PTHR47481">
    <property type="match status" value="1"/>
</dbReference>
<dbReference type="EMBL" id="CP092864">
    <property type="protein sequence ID" value="UYV63850.1"/>
    <property type="molecule type" value="Genomic_DNA"/>
</dbReference>
<evidence type="ECO:0000256" key="2">
    <source>
        <dbReference type="SAM" id="MobiDB-lite"/>
    </source>
</evidence>
<dbReference type="PANTHER" id="PTHR47481:SF36">
    <property type="entry name" value="CCHC-TYPE DOMAIN-CONTAINING PROTEIN"/>
    <property type="match status" value="1"/>
</dbReference>
<dbReference type="Pfam" id="PF13358">
    <property type="entry name" value="DDE_3"/>
    <property type="match status" value="1"/>
</dbReference>
<dbReference type="Pfam" id="PF00098">
    <property type="entry name" value="zf-CCHC"/>
    <property type="match status" value="1"/>
</dbReference>
<proteinExistence type="predicted"/>
<organism evidence="4 5">
    <name type="scientific">Cordylochernes scorpioides</name>
    <dbReference type="NCBI Taxonomy" id="51811"/>
    <lineage>
        <taxon>Eukaryota</taxon>
        <taxon>Metazoa</taxon>
        <taxon>Ecdysozoa</taxon>
        <taxon>Arthropoda</taxon>
        <taxon>Chelicerata</taxon>
        <taxon>Arachnida</taxon>
        <taxon>Pseudoscorpiones</taxon>
        <taxon>Cheliferoidea</taxon>
        <taxon>Chernetidae</taxon>
        <taxon>Cordylochernes</taxon>
    </lineage>
</organism>
<feature type="domain" description="CCHC-type" evidence="3">
    <location>
        <begin position="220"/>
        <end position="236"/>
    </location>
</feature>
<keyword evidence="1" id="KW-0479">Metal-binding</keyword>
<dbReference type="InterPro" id="IPR001878">
    <property type="entry name" value="Znf_CCHC"/>
</dbReference>
<dbReference type="InterPro" id="IPR038717">
    <property type="entry name" value="Tc1-like_DDE_dom"/>
</dbReference>
<keyword evidence="1" id="KW-0863">Zinc-finger</keyword>
<dbReference type="InterPro" id="IPR036397">
    <property type="entry name" value="RNaseH_sf"/>
</dbReference>
<name>A0ABY6K5I9_9ARAC</name>
<accession>A0ABY6K5I9</accession>
<dbReference type="InterPro" id="IPR054722">
    <property type="entry name" value="PolX-like_BBD"/>
</dbReference>
<evidence type="ECO:0000256" key="1">
    <source>
        <dbReference type="PROSITE-ProRule" id="PRU00047"/>
    </source>
</evidence>
<sequence>MASSSQGLALNIEKLTGSNYRSWKFNMKMLLIKRGLWECVINEETIDADEDQRKYEKTKIKQEKALATIALSISTEQQIHVIDCKTASEAWTTLGQIFEPKSRARILQIKKQFVNIKFIKEENMINYLSRLKTCSDHLREAGCEVKDEDLAYSMLAGLPDSYDRIIMNFGNMTDDEFTSSKVKQVLLTEHERRTTRKEDSSKEVLQVNKHQNNSSTDSRRKCYRCGKIGHIATNCRGMRQTTTVNRNNQHYQRKVNRSDNFLAALNLTSDEDLWLLDSGATNHVCRNKDWFVDLREVSSDPKMTASGTTEAKGYGHIFLQTSIHNESIEIKLNNVLYVPNVRRNLLSVSKIEENGNRVTFRNMVVRVLNPENRIIAGATNVNGLYIVKDESRFCLSSDSRRVRVWRRRGERSNPAAIVERPTVRQRGIMVWGAIAYDSRSPLLRIQGTMTAQQYVDDVLRPVILPYLQGVPNALYQQDNARPHTARISQQALQDVQMLPWPPYSPDLSPIEHVWDIIGRRLHALPQPRSEDELWQMVEREWRAIPQDAIRTLINSLPRRVAACIAVRGGPTCY</sequence>
<evidence type="ECO:0000313" key="5">
    <source>
        <dbReference type="Proteomes" id="UP001235939"/>
    </source>
</evidence>
<keyword evidence="5" id="KW-1185">Reference proteome</keyword>
<dbReference type="Gene3D" id="3.30.420.10">
    <property type="entry name" value="Ribonuclease H-like superfamily/Ribonuclease H"/>
    <property type="match status" value="1"/>
</dbReference>
<gene>
    <name evidence="4" type="ORF">LAZ67_2005825</name>
</gene>
<dbReference type="SUPFAM" id="SSF57756">
    <property type="entry name" value="Retrovirus zinc finger-like domains"/>
    <property type="match status" value="1"/>
</dbReference>
<evidence type="ECO:0000259" key="3">
    <source>
        <dbReference type="PROSITE" id="PS50158"/>
    </source>
</evidence>
<dbReference type="SMART" id="SM00343">
    <property type="entry name" value="ZnF_C2HC"/>
    <property type="match status" value="1"/>
</dbReference>
<dbReference type="Pfam" id="PF14223">
    <property type="entry name" value="Retrotran_gag_2"/>
    <property type="match status" value="1"/>
</dbReference>